<sequence>MQTQQTTSILSGFFGVVEYSLQYGIKDNGNEDFVLFFEAVEAGYGECLLPSCFFLRVALKLVDLKSY</sequence>
<evidence type="ECO:0000313" key="1">
    <source>
        <dbReference type="EMBL" id="KAG0457131.1"/>
    </source>
</evidence>
<name>A0A835PNA1_VANPL</name>
<keyword evidence="2" id="KW-1185">Reference proteome</keyword>
<dbReference type="EMBL" id="JADCNL010000012">
    <property type="protein sequence ID" value="KAG0457131.1"/>
    <property type="molecule type" value="Genomic_DNA"/>
</dbReference>
<comment type="caution">
    <text evidence="1">The sequence shown here is derived from an EMBL/GenBank/DDBJ whole genome shotgun (WGS) entry which is preliminary data.</text>
</comment>
<dbReference type="Proteomes" id="UP000636800">
    <property type="component" value="Chromosome 12"/>
</dbReference>
<gene>
    <name evidence="1" type="ORF">HPP92_022288</name>
</gene>
<proteinExistence type="predicted"/>
<protein>
    <submittedName>
        <fullName evidence="1">Uncharacterized protein</fullName>
    </submittedName>
</protein>
<evidence type="ECO:0000313" key="2">
    <source>
        <dbReference type="Proteomes" id="UP000636800"/>
    </source>
</evidence>
<accession>A0A835PNA1</accession>
<dbReference type="AlphaFoldDB" id="A0A835PNA1"/>
<dbReference type="OrthoDB" id="1717827at2759"/>
<organism evidence="1 2">
    <name type="scientific">Vanilla planifolia</name>
    <name type="common">Vanilla</name>
    <dbReference type="NCBI Taxonomy" id="51239"/>
    <lineage>
        <taxon>Eukaryota</taxon>
        <taxon>Viridiplantae</taxon>
        <taxon>Streptophyta</taxon>
        <taxon>Embryophyta</taxon>
        <taxon>Tracheophyta</taxon>
        <taxon>Spermatophyta</taxon>
        <taxon>Magnoliopsida</taxon>
        <taxon>Liliopsida</taxon>
        <taxon>Asparagales</taxon>
        <taxon>Orchidaceae</taxon>
        <taxon>Vanilloideae</taxon>
        <taxon>Vanilleae</taxon>
        <taxon>Vanilla</taxon>
    </lineage>
</organism>
<reference evidence="1 2" key="1">
    <citation type="journal article" date="2020" name="Nat. Food">
        <title>A phased Vanilla planifolia genome enables genetic improvement of flavour and production.</title>
        <authorList>
            <person name="Hasing T."/>
            <person name="Tang H."/>
            <person name="Brym M."/>
            <person name="Khazi F."/>
            <person name="Huang T."/>
            <person name="Chambers A.H."/>
        </authorList>
    </citation>
    <scope>NUCLEOTIDE SEQUENCE [LARGE SCALE GENOMIC DNA]</scope>
    <source>
        <tissue evidence="1">Leaf</tissue>
    </source>
</reference>